<dbReference type="KEGG" id="sapo:SAPIO_CDS1073"/>
<evidence type="ECO:0000256" key="1">
    <source>
        <dbReference type="SAM" id="MobiDB-lite"/>
    </source>
</evidence>
<sequence length="179" mass="20413">MTLTDEELDRDWKPNGRRPQSTIARSFSAELMDIFKIENSVADLDERVDKHKKTVSIQTNELEALEQRIREMEDRLRRSKARLSRPVLPNYDPNYDPNSAPVEATNGSSEQVQNVHRPKQVDEQFQKSRSRPGSSMNARPAPSAGDMPPTPVASEGEYEVVNRDDLDDDEDARPNVPQR</sequence>
<dbReference type="GeneID" id="27719955"/>
<reference evidence="2 3" key="1">
    <citation type="journal article" date="2014" name="Genome Announc.">
        <title>Draft genome sequence of the pathogenic fungus Scedosporium apiospermum.</title>
        <authorList>
            <person name="Vandeputte P."/>
            <person name="Ghamrawi S."/>
            <person name="Rechenmann M."/>
            <person name="Iltis A."/>
            <person name="Giraud S."/>
            <person name="Fleury M."/>
            <person name="Thornton C."/>
            <person name="Delhaes L."/>
            <person name="Meyer W."/>
            <person name="Papon N."/>
            <person name="Bouchara J.P."/>
        </authorList>
    </citation>
    <scope>NUCLEOTIDE SEQUENCE [LARGE SCALE GENOMIC DNA]</scope>
    <source>
        <strain evidence="2 3">IHEM 14462</strain>
    </source>
</reference>
<comment type="caution">
    <text evidence="2">The sequence shown here is derived from an EMBL/GenBank/DDBJ whole genome shotgun (WGS) entry which is preliminary data.</text>
</comment>
<dbReference type="HOGENOM" id="CLU_076635_1_0_1"/>
<accession>A0A084GFS9</accession>
<feature type="region of interest" description="Disordered" evidence="1">
    <location>
        <begin position="1"/>
        <end position="23"/>
    </location>
</feature>
<keyword evidence="3" id="KW-1185">Reference proteome</keyword>
<feature type="region of interest" description="Disordered" evidence="1">
    <location>
        <begin position="74"/>
        <end position="179"/>
    </location>
</feature>
<dbReference type="EMBL" id="JOWA01000044">
    <property type="protein sequence ID" value="KEZ46191.1"/>
    <property type="molecule type" value="Genomic_DNA"/>
</dbReference>
<protein>
    <submittedName>
        <fullName evidence="2">Uncharacterized protein</fullName>
    </submittedName>
</protein>
<dbReference type="VEuPathDB" id="FungiDB:SAPIO_CDS1073"/>
<dbReference type="RefSeq" id="XP_016645990.1">
    <property type="nucleotide sequence ID" value="XM_016784275.1"/>
</dbReference>
<gene>
    <name evidence="2" type="ORF">SAPIO_CDS1073</name>
</gene>
<evidence type="ECO:0000313" key="3">
    <source>
        <dbReference type="Proteomes" id="UP000028545"/>
    </source>
</evidence>
<dbReference type="Proteomes" id="UP000028545">
    <property type="component" value="Unassembled WGS sequence"/>
</dbReference>
<name>A0A084GFS9_PSEDA</name>
<organism evidence="2 3">
    <name type="scientific">Pseudallescheria apiosperma</name>
    <name type="common">Scedosporium apiospermum</name>
    <dbReference type="NCBI Taxonomy" id="563466"/>
    <lineage>
        <taxon>Eukaryota</taxon>
        <taxon>Fungi</taxon>
        <taxon>Dikarya</taxon>
        <taxon>Ascomycota</taxon>
        <taxon>Pezizomycotina</taxon>
        <taxon>Sordariomycetes</taxon>
        <taxon>Hypocreomycetidae</taxon>
        <taxon>Microascales</taxon>
        <taxon>Microascaceae</taxon>
        <taxon>Scedosporium</taxon>
    </lineage>
</organism>
<dbReference type="OMA" id="RDWKPNG"/>
<evidence type="ECO:0000313" key="2">
    <source>
        <dbReference type="EMBL" id="KEZ46191.1"/>
    </source>
</evidence>
<feature type="compositionally biased region" description="Polar residues" evidence="1">
    <location>
        <begin position="105"/>
        <end position="114"/>
    </location>
</feature>
<dbReference type="AlphaFoldDB" id="A0A084GFS9"/>
<proteinExistence type="predicted"/>
<dbReference type="OrthoDB" id="5408734at2759"/>